<name>T0ZE70_9ZZZZ</name>
<feature type="non-terminal residue" evidence="1">
    <location>
        <position position="200"/>
    </location>
</feature>
<evidence type="ECO:0000313" key="1">
    <source>
        <dbReference type="EMBL" id="EQD43353.1"/>
    </source>
</evidence>
<accession>T0ZE70</accession>
<proteinExistence type="predicted"/>
<comment type="caution">
    <text evidence="1">The sequence shown here is derived from an EMBL/GenBank/DDBJ whole genome shotgun (WGS) entry which is preliminary data.</text>
</comment>
<feature type="non-terminal residue" evidence="1">
    <location>
        <position position="1"/>
    </location>
</feature>
<dbReference type="EMBL" id="AUZY01009140">
    <property type="protein sequence ID" value="EQD43353.1"/>
    <property type="molecule type" value="Genomic_DNA"/>
</dbReference>
<dbReference type="AlphaFoldDB" id="T0ZE70"/>
<dbReference type="InterPro" id="IPR012337">
    <property type="entry name" value="RNaseH-like_sf"/>
</dbReference>
<protein>
    <submittedName>
        <fullName evidence="1">DNA polymerase family B</fullName>
    </submittedName>
</protein>
<reference evidence="1" key="2">
    <citation type="journal article" date="2014" name="ISME J.">
        <title>Microbial stratification in low pH oxic and suboxic macroscopic growths along an acid mine drainage.</title>
        <authorList>
            <person name="Mendez-Garcia C."/>
            <person name="Mesa V."/>
            <person name="Sprenger R.R."/>
            <person name="Richter M."/>
            <person name="Diez M.S."/>
            <person name="Solano J."/>
            <person name="Bargiela R."/>
            <person name="Golyshina O.V."/>
            <person name="Manteca A."/>
            <person name="Ramos J.L."/>
            <person name="Gallego J.R."/>
            <person name="Llorente I."/>
            <person name="Martins Dos Santos V.A."/>
            <person name="Jensen O.N."/>
            <person name="Pelaez A.I."/>
            <person name="Sanchez J."/>
            <person name="Ferrer M."/>
        </authorList>
    </citation>
    <scope>NUCLEOTIDE SEQUENCE</scope>
</reference>
<reference evidence="1" key="1">
    <citation type="submission" date="2013-08" db="EMBL/GenBank/DDBJ databases">
        <authorList>
            <person name="Mendez C."/>
            <person name="Richter M."/>
            <person name="Ferrer M."/>
            <person name="Sanchez J."/>
        </authorList>
    </citation>
    <scope>NUCLEOTIDE SEQUENCE</scope>
</reference>
<sequence length="200" mass="22367">RSTPDGIVIELFGKTAEGEALVARYYGFLPYFQLTDPTAEERERLSKDPEVVRTAPKTLWLDGAERTVLEVTLRSPWKVPEYRDRYRHPGDRPSVLACDIPFVHRFLYDKGLGLTIAFDGEDEPEVTRNLYTVPRVVRVVEAPGGGIRPTEPFRPPSRVLSFDIENAIRERTIFTICGVADGGTAPGGASGWRPRGRPIS</sequence>
<dbReference type="SUPFAM" id="SSF53098">
    <property type="entry name" value="Ribonuclease H-like"/>
    <property type="match status" value="1"/>
</dbReference>
<gene>
    <name evidence="1" type="ORF">B1B_13864</name>
</gene>
<dbReference type="Gene3D" id="3.30.342.10">
    <property type="entry name" value="DNA Polymerase, chain B, domain 1"/>
    <property type="match status" value="1"/>
</dbReference>
<organism evidence="1">
    <name type="scientific">mine drainage metagenome</name>
    <dbReference type="NCBI Taxonomy" id="410659"/>
    <lineage>
        <taxon>unclassified sequences</taxon>
        <taxon>metagenomes</taxon>
        <taxon>ecological metagenomes</taxon>
    </lineage>
</organism>